<keyword evidence="3" id="KW-1185">Reference proteome</keyword>
<organism evidence="2 3">
    <name type="scientific">Tropilaelaps mercedesae</name>
    <dbReference type="NCBI Taxonomy" id="418985"/>
    <lineage>
        <taxon>Eukaryota</taxon>
        <taxon>Metazoa</taxon>
        <taxon>Ecdysozoa</taxon>
        <taxon>Arthropoda</taxon>
        <taxon>Chelicerata</taxon>
        <taxon>Arachnida</taxon>
        <taxon>Acari</taxon>
        <taxon>Parasitiformes</taxon>
        <taxon>Mesostigmata</taxon>
        <taxon>Gamasina</taxon>
        <taxon>Dermanyssoidea</taxon>
        <taxon>Laelapidae</taxon>
        <taxon>Tropilaelaps</taxon>
    </lineage>
</organism>
<evidence type="ECO:0000313" key="3">
    <source>
        <dbReference type="Proteomes" id="UP000192247"/>
    </source>
</evidence>
<evidence type="ECO:0000313" key="2">
    <source>
        <dbReference type="EMBL" id="OQR68045.1"/>
    </source>
</evidence>
<name>A0A1V9X3A1_9ACAR</name>
<proteinExistence type="predicted"/>
<protein>
    <submittedName>
        <fullName evidence="2">Uncharacterized protein</fullName>
    </submittedName>
</protein>
<feature type="signal peptide" evidence="1">
    <location>
        <begin position="1"/>
        <end position="17"/>
    </location>
</feature>
<gene>
    <name evidence="2" type="ORF">BIW11_04639</name>
</gene>
<reference evidence="2 3" key="1">
    <citation type="journal article" date="2017" name="Gigascience">
        <title>Draft genome of the honey bee ectoparasitic mite, Tropilaelaps mercedesae, is shaped by the parasitic life history.</title>
        <authorList>
            <person name="Dong X."/>
            <person name="Armstrong S.D."/>
            <person name="Xia D."/>
            <person name="Makepeace B.L."/>
            <person name="Darby A.C."/>
            <person name="Kadowaki T."/>
        </authorList>
    </citation>
    <scope>NUCLEOTIDE SEQUENCE [LARGE SCALE GENOMIC DNA]</scope>
    <source>
        <strain evidence="2">Wuxi-XJTLU</strain>
    </source>
</reference>
<comment type="caution">
    <text evidence="2">The sequence shown here is derived from an EMBL/GenBank/DDBJ whole genome shotgun (WGS) entry which is preliminary data.</text>
</comment>
<feature type="chain" id="PRO_5012122156" evidence="1">
    <location>
        <begin position="18"/>
        <end position="47"/>
    </location>
</feature>
<keyword evidence="1" id="KW-0732">Signal</keyword>
<sequence length="47" mass="5866">MFIQWCNRTFVWQRTSTWLLILRTTLPMDLQLERRFLQVIQRASCHQ</sequence>
<dbReference type="AlphaFoldDB" id="A0A1V9X3A1"/>
<dbReference type="EMBL" id="MNPL01026295">
    <property type="protein sequence ID" value="OQR68045.1"/>
    <property type="molecule type" value="Genomic_DNA"/>
</dbReference>
<evidence type="ECO:0000256" key="1">
    <source>
        <dbReference type="SAM" id="SignalP"/>
    </source>
</evidence>
<accession>A0A1V9X3A1</accession>
<dbReference type="Proteomes" id="UP000192247">
    <property type="component" value="Unassembled WGS sequence"/>
</dbReference>
<dbReference type="InParanoid" id="A0A1V9X3A1"/>